<evidence type="ECO:0000256" key="1">
    <source>
        <dbReference type="SAM" id="MobiDB-lite"/>
    </source>
</evidence>
<evidence type="ECO:0008006" key="3">
    <source>
        <dbReference type="Google" id="ProtNLM"/>
    </source>
</evidence>
<feature type="region of interest" description="Disordered" evidence="1">
    <location>
        <begin position="36"/>
        <end position="62"/>
    </location>
</feature>
<protein>
    <recommendedName>
        <fullName evidence="3">Terminase small subunit</fullName>
    </recommendedName>
</protein>
<dbReference type="EMBL" id="LR796806">
    <property type="protein sequence ID" value="CAB4167440.1"/>
    <property type="molecule type" value="Genomic_DNA"/>
</dbReference>
<name>A0A6J5P698_9CAUD</name>
<accession>A0A6J5P698</accession>
<evidence type="ECO:0000313" key="2">
    <source>
        <dbReference type="EMBL" id="CAB4167440.1"/>
    </source>
</evidence>
<proteinExistence type="predicted"/>
<dbReference type="Gene3D" id="1.10.10.1400">
    <property type="entry name" value="Terminase, small subunit, N-terminal DNA-binding domain, HTH motif"/>
    <property type="match status" value="1"/>
</dbReference>
<reference evidence="2" key="1">
    <citation type="submission" date="2020-04" db="EMBL/GenBank/DDBJ databases">
        <authorList>
            <person name="Chiriac C."/>
            <person name="Salcher M."/>
            <person name="Ghai R."/>
            <person name="Kavagutti S V."/>
        </authorList>
    </citation>
    <scope>NUCLEOTIDE SEQUENCE</scope>
</reference>
<organism evidence="2">
    <name type="scientific">uncultured Caudovirales phage</name>
    <dbReference type="NCBI Taxonomy" id="2100421"/>
    <lineage>
        <taxon>Viruses</taxon>
        <taxon>Duplodnaviria</taxon>
        <taxon>Heunggongvirae</taxon>
        <taxon>Uroviricota</taxon>
        <taxon>Caudoviricetes</taxon>
        <taxon>Peduoviridae</taxon>
        <taxon>Maltschvirus</taxon>
        <taxon>Maltschvirus maltsch</taxon>
    </lineage>
</organism>
<sequence>MTDTIDETPKPAKGSRPIRAKRHLAVVAGTDTAQVSPKAKPTTVGNGVAVKGASPTGTRRKSGKNLLLGLTSKQEAFAEHVVSGESLSAAYRLAYDAKGMSDEAVRVEASRLFMHPNVSLRVKSLNAEKEDQRRMLAVSDAEASINTLREMLKSADSSSAKIRAAELLGKAAGIFTDRIEVNDTTDRSTADIERSIADRLARLGIAG</sequence>
<gene>
    <name evidence="2" type="ORF">UFOVP858_32</name>
</gene>
<dbReference type="InterPro" id="IPR038713">
    <property type="entry name" value="Terminase_Gp1_N_sf"/>
</dbReference>